<dbReference type="SUPFAM" id="SSF52833">
    <property type="entry name" value="Thioredoxin-like"/>
    <property type="match status" value="1"/>
</dbReference>
<comment type="caution">
    <text evidence="3">The sequence shown here is derived from an EMBL/GenBank/DDBJ whole genome shotgun (WGS) entry which is preliminary data.</text>
</comment>
<gene>
    <name evidence="3" type="ORF">GCM10025791_07360</name>
</gene>
<dbReference type="PROSITE" id="PS51353">
    <property type="entry name" value="ARSC"/>
    <property type="match status" value="1"/>
</dbReference>
<dbReference type="Pfam" id="PF03960">
    <property type="entry name" value="ArsC"/>
    <property type="match status" value="1"/>
</dbReference>
<dbReference type="EMBL" id="BAABLX010000007">
    <property type="protein sequence ID" value="GAA4933252.1"/>
    <property type="molecule type" value="Genomic_DNA"/>
</dbReference>
<dbReference type="InterPro" id="IPR006660">
    <property type="entry name" value="Arsenate_reductase-like"/>
</dbReference>
<sequence length="113" mass="12814">MFTLYGIKNCDTVKKARRWLEDNNVEFAFHDFRAEGLSQDQVQAWLDELGHAVLVNKRSTTWKQLDDAQKDQALGDDAAALLVEHPTLIKRPVLDTGKQRQVGFSAANYQALL</sequence>
<comment type="similarity">
    <text evidence="1 2">Belongs to the ArsC family.</text>
</comment>
<accession>A0AAV3TYQ4</accession>
<dbReference type="NCBIfam" id="NF008107">
    <property type="entry name" value="PRK10853.1"/>
    <property type="match status" value="1"/>
</dbReference>
<evidence type="ECO:0000313" key="3">
    <source>
        <dbReference type="EMBL" id="GAA4933252.1"/>
    </source>
</evidence>
<dbReference type="PANTHER" id="PTHR30041">
    <property type="entry name" value="ARSENATE REDUCTASE"/>
    <property type="match status" value="1"/>
</dbReference>
<dbReference type="InterPro" id="IPR006504">
    <property type="entry name" value="Tscrpt_reg_Spx/MgsR"/>
</dbReference>
<proteinExistence type="inferred from homology"/>
<evidence type="ECO:0000256" key="2">
    <source>
        <dbReference type="PROSITE-ProRule" id="PRU01282"/>
    </source>
</evidence>
<keyword evidence="4" id="KW-1185">Reference proteome</keyword>
<protein>
    <submittedName>
        <fullName evidence="3">ArsC family reductase</fullName>
    </submittedName>
</protein>
<dbReference type="InterPro" id="IPR036249">
    <property type="entry name" value="Thioredoxin-like_sf"/>
</dbReference>
<dbReference type="CDD" id="cd03035">
    <property type="entry name" value="ArsC_Yffb"/>
    <property type="match status" value="1"/>
</dbReference>
<dbReference type="Proteomes" id="UP001409585">
    <property type="component" value="Unassembled WGS sequence"/>
</dbReference>
<dbReference type="AlphaFoldDB" id="A0AAV3TYQ4"/>
<name>A0AAV3TYQ4_9ALTE</name>
<dbReference type="RefSeq" id="WP_345417243.1">
    <property type="nucleotide sequence ID" value="NZ_AP031496.1"/>
</dbReference>
<organism evidence="3 4">
    <name type="scientific">Halioxenophilus aromaticivorans</name>
    <dbReference type="NCBI Taxonomy" id="1306992"/>
    <lineage>
        <taxon>Bacteria</taxon>
        <taxon>Pseudomonadati</taxon>
        <taxon>Pseudomonadota</taxon>
        <taxon>Gammaproteobacteria</taxon>
        <taxon>Alteromonadales</taxon>
        <taxon>Alteromonadaceae</taxon>
        <taxon>Halioxenophilus</taxon>
    </lineage>
</organism>
<reference evidence="4" key="1">
    <citation type="journal article" date="2019" name="Int. J. Syst. Evol. Microbiol.">
        <title>The Global Catalogue of Microorganisms (GCM) 10K type strain sequencing project: providing services to taxonomists for standard genome sequencing and annotation.</title>
        <authorList>
            <consortium name="The Broad Institute Genomics Platform"/>
            <consortium name="The Broad Institute Genome Sequencing Center for Infectious Disease"/>
            <person name="Wu L."/>
            <person name="Ma J."/>
        </authorList>
    </citation>
    <scope>NUCLEOTIDE SEQUENCE [LARGE SCALE GENOMIC DNA]</scope>
    <source>
        <strain evidence="4">JCM 19134</strain>
    </source>
</reference>
<dbReference type="Gene3D" id="3.40.30.10">
    <property type="entry name" value="Glutaredoxin"/>
    <property type="match status" value="1"/>
</dbReference>
<dbReference type="PANTHER" id="PTHR30041:SF8">
    <property type="entry name" value="PROTEIN YFFB"/>
    <property type="match status" value="1"/>
</dbReference>
<evidence type="ECO:0000313" key="4">
    <source>
        <dbReference type="Proteomes" id="UP001409585"/>
    </source>
</evidence>
<dbReference type="NCBIfam" id="TIGR01617">
    <property type="entry name" value="arsC_related"/>
    <property type="match status" value="1"/>
</dbReference>
<evidence type="ECO:0000256" key="1">
    <source>
        <dbReference type="ARBA" id="ARBA00007198"/>
    </source>
</evidence>